<feature type="domain" description="N-acetyltransferase" evidence="7">
    <location>
        <begin position="14"/>
        <end position="160"/>
    </location>
</feature>
<dbReference type="Pfam" id="PF13508">
    <property type="entry name" value="Acetyltransf_7"/>
    <property type="match status" value="1"/>
</dbReference>
<dbReference type="PANTHER" id="PTHR36449">
    <property type="entry name" value="ACETYLTRANSFERASE-RELATED"/>
    <property type="match status" value="1"/>
</dbReference>
<dbReference type="Gene3D" id="3.40.630.30">
    <property type="match status" value="1"/>
</dbReference>
<dbReference type="GO" id="GO:0016747">
    <property type="term" value="F:acyltransferase activity, transferring groups other than amino-acyl groups"/>
    <property type="evidence" value="ECO:0007669"/>
    <property type="project" value="InterPro"/>
</dbReference>
<dbReference type="EMBL" id="CP035494">
    <property type="protein sequence ID" value="QAY60003.1"/>
    <property type="molecule type" value="Genomic_DNA"/>
</dbReference>
<dbReference type="InterPro" id="IPR016181">
    <property type="entry name" value="Acyl_CoA_acyltransferase"/>
</dbReference>
<keyword evidence="2" id="KW-1277">Toxin-antitoxin system</keyword>
<dbReference type="InterPro" id="IPR000182">
    <property type="entry name" value="GNAT_dom"/>
</dbReference>
<name>A0A4P6EF30_9MICO</name>
<keyword evidence="4" id="KW-0012">Acyltransferase</keyword>
<evidence type="ECO:0000256" key="5">
    <source>
        <dbReference type="ARBA" id="ARBA00049880"/>
    </source>
</evidence>
<dbReference type="KEGG" id="mprt:ET475_08360"/>
<dbReference type="OrthoDB" id="9799147at2"/>
<dbReference type="RefSeq" id="WP_129388511.1">
    <property type="nucleotide sequence ID" value="NZ_CP035494.1"/>
</dbReference>
<sequence>MTRLSTPRAPLGTDPVREFQSSEESLNAWLRDRALSNERAGNSRTFVSIDLDTGLVAGYYCMCASALVHEDANAVLKKNSPNPIPVILIGRLAVDTQYEGLGLGRSLLQDALSKAVTAARIVGSRALIVHALNESAARFYEKYGFKMVPHGGRVMYMLMADIEKSIGEPSQDERPSEQLRGGVLDRQPTNLSDS</sequence>
<evidence type="ECO:0000256" key="2">
    <source>
        <dbReference type="ARBA" id="ARBA00022649"/>
    </source>
</evidence>
<gene>
    <name evidence="8" type="ORF">ET475_08360</name>
</gene>
<dbReference type="PROSITE" id="PS51186">
    <property type="entry name" value="GNAT"/>
    <property type="match status" value="1"/>
</dbReference>
<reference evidence="8 9" key="1">
    <citation type="submission" date="2019-01" db="EMBL/GenBank/DDBJ databases">
        <title>Genome sequencing of strain DFW100M-13.</title>
        <authorList>
            <person name="Heo J."/>
            <person name="Kim S.-J."/>
            <person name="Kim J.-S."/>
            <person name="Hong S.-B."/>
            <person name="Kwon S.-W."/>
        </authorList>
    </citation>
    <scope>NUCLEOTIDE SEQUENCE [LARGE SCALE GENOMIC DNA]</scope>
    <source>
        <strain evidence="8 9">DFW100M-13</strain>
    </source>
</reference>
<accession>A0A4P6EF30</accession>
<evidence type="ECO:0000313" key="8">
    <source>
        <dbReference type="EMBL" id="QAY60003.1"/>
    </source>
</evidence>
<evidence type="ECO:0000256" key="4">
    <source>
        <dbReference type="ARBA" id="ARBA00023315"/>
    </source>
</evidence>
<dbReference type="Proteomes" id="UP000293995">
    <property type="component" value="Chromosome"/>
</dbReference>
<evidence type="ECO:0000256" key="1">
    <source>
        <dbReference type="ARBA" id="ARBA00022491"/>
    </source>
</evidence>
<feature type="compositionally biased region" description="Basic and acidic residues" evidence="6">
    <location>
        <begin position="167"/>
        <end position="177"/>
    </location>
</feature>
<evidence type="ECO:0000259" key="7">
    <source>
        <dbReference type="PROSITE" id="PS51186"/>
    </source>
</evidence>
<evidence type="ECO:0000256" key="3">
    <source>
        <dbReference type="ARBA" id="ARBA00022679"/>
    </source>
</evidence>
<proteinExistence type="predicted"/>
<keyword evidence="3 8" id="KW-0808">Transferase</keyword>
<feature type="region of interest" description="Disordered" evidence="6">
    <location>
        <begin position="167"/>
        <end position="194"/>
    </location>
</feature>
<dbReference type="AlphaFoldDB" id="A0A4P6EF30"/>
<protein>
    <submittedName>
        <fullName evidence="8">GNAT family N-acetyltransferase</fullName>
    </submittedName>
</protein>
<evidence type="ECO:0000313" key="9">
    <source>
        <dbReference type="Proteomes" id="UP000293995"/>
    </source>
</evidence>
<keyword evidence="9" id="KW-1185">Reference proteome</keyword>
<dbReference type="SUPFAM" id="SSF55729">
    <property type="entry name" value="Acyl-CoA N-acyltransferases (Nat)"/>
    <property type="match status" value="1"/>
</dbReference>
<keyword evidence="1" id="KW-0678">Repressor</keyword>
<dbReference type="PANTHER" id="PTHR36449:SF1">
    <property type="entry name" value="ACETYLTRANSFERASE"/>
    <property type="match status" value="1"/>
</dbReference>
<evidence type="ECO:0000256" key="6">
    <source>
        <dbReference type="SAM" id="MobiDB-lite"/>
    </source>
</evidence>
<organism evidence="8 9">
    <name type="scientific">Microbacterium protaetiae</name>
    <dbReference type="NCBI Taxonomy" id="2509458"/>
    <lineage>
        <taxon>Bacteria</taxon>
        <taxon>Bacillati</taxon>
        <taxon>Actinomycetota</taxon>
        <taxon>Actinomycetes</taxon>
        <taxon>Micrococcales</taxon>
        <taxon>Microbacteriaceae</taxon>
        <taxon>Microbacterium</taxon>
    </lineage>
</organism>
<comment type="catalytic activity">
    <reaction evidence="5">
        <text>glycyl-tRNA(Gly) + acetyl-CoA = N-acetylglycyl-tRNA(Gly) + CoA + H(+)</text>
        <dbReference type="Rhea" id="RHEA:81867"/>
        <dbReference type="Rhea" id="RHEA-COMP:9683"/>
        <dbReference type="Rhea" id="RHEA-COMP:19766"/>
        <dbReference type="ChEBI" id="CHEBI:15378"/>
        <dbReference type="ChEBI" id="CHEBI:57287"/>
        <dbReference type="ChEBI" id="CHEBI:57288"/>
        <dbReference type="ChEBI" id="CHEBI:78522"/>
        <dbReference type="ChEBI" id="CHEBI:232036"/>
    </reaction>
</comment>